<name>A0ABP0JVP3_9DINO</name>
<gene>
    <name evidence="2" type="ORF">SCF082_LOCUS14113</name>
</gene>
<evidence type="ECO:0000313" key="2">
    <source>
        <dbReference type="EMBL" id="CAK9018458.1"/>
    </source>
</evidence>
<feature type="compositionally biased region" description="Low complexity" evidence="1">
    <location>
        <begin position="168"/>
        <end position="185"/>
    </location>
</feature>
<sequence>MLSKSLKLHERPLTPWKTWWSDAPESVPRKVAIALRENIDTQNLPGQGRILEKTVTCAADLEQSLHASSVAEALLVSYPADRQPSGWLLGEACLELNCLWGGALFGEPDENPIKEQYRRDNALAEGEKLKKLLAYIRNSAVKSDKGRNERVTFLKQLANKRTRQRSLSGKSPSTASTTSPCSTDSLSAPGSR</sequence>
<proteinExistence type="predicted"/>
<comment type="caution">
    <text evidence="2">The sequence shown here is derived from an EMBL/GenBank/DDBJ whole genome shotgun (WGS) entry which is preliminary data.</text>
</comment>
<evidence type="ECO:0000313" key="3">
    <source>
        <dbReference type="Proteomes" id="UP001642464"/>
    </source>
</evidence>
<accession>A0ABP0JVP3</accession>
<organism evidence="2 3">
    <name type="scientific">Durusdinium trenchii</name>
    <dbReference type="NCBI Taxonomy" id="1381693"/>
    <lineage>
        <taxon>Eukaryota</taxon>
        <taxon>Sar</taxon>
        <taxon>Alveolata</taxon>
        <taxon>Dinophyceae</taxon>
        <taxon>Suessiales</taxon>
        <taxon>Symbiodiniaceae</taxon>
        <taxon>Durusdinium</taxon>
    </lineage>
</organism>
<protein>
    <submittedName>
        <fullName evidence="2">Uncharacterized protein</fullName>
    </submittedName>
</protein>
<dbReference type="EMBL" id="CAXAMM010008791">
    <property type="protein sequence ID" value="CAK9018458.1"/>
    <property type="molecule type" value="Genomic_DNA"/>
</dbReference>
<dbReference type="Proteomes" id="UP001642464">
    <property type="component" value="Unassembled WGS sequence"/>
</dbReference>
<reference evidence="2 3" key="1">
    <citation type="submission" date="2024-02" db="EMBL/GenBank/DDBJ databases">
        <authorList>
            <person name="Chen Y."/>
            <person name="Shah S."/>
            <person name="Dougan E. K."/>
            <person name="Thang M."/>
            <person name="Chan C."/>
        </authorList>
    </citation>
    <scope>NUCLEOTIDE SEQUENCE [LARGE SCALE GENOMIC DNA]</scope>
</reference>
<keyword evidence="3" id="KW-1185">Reference proteome</keyword>
<evidence type="ECO:0000256" key="1">
    <source>
        <dbReference type="SAM" id="MobiDB-lite"/>
    </source>
</evidence>
<feature type="region of interest" description="Disordered" evidence="1">
    <location>
        <begin position="155"/>
        <end position="192"/>
    </location>
</feature>